<dbReference type="GO" id="GO:0005524">
    <property type="term" value="F:ATP binding"/>
    <property type="evidence" value="ECO:0007669"/>
    <property type="project" value="UniProtKB-KW"/>
</dbReference>
<dbReference type="InterPro" id="IPR047661">
    <property type="entry name" value="IstB"/>
</dbReference>
<comment type="similarity">
    <text evidence="1">Belongs to the IS21/IS1162 putative ATP-binding protein family.</text>
</comment>
<dbReference type="SUPFAM" id="SSF52540">
    <property type="entry name" value="P-loop containing nucleoside triphosphate hydrolases"/>
    <property type="match status" value="1"/>
</dbReference>
<dbReference type="SMART" id="SM00382">
    <property type="entry name" value="AAA"/>
    <property type="match status" value="1"/>
</dbReference>
<evidence type="ECO:0000256" key="2">
    <source>
        <dbReference type="ARBA" id="ARBA00022741"/>
    </source>
</evidence>
<dbReference type="NCBIfam" id="NF038214">
    <property type="entry name" value="IS21_help_AAA"/>
    <property type="match status" value="1"/>
</dbReference>
<reference evidence="5 6" key="1">
    <citation type="submission" date="2019-04" db="EMBL/GenBank/DDBJ databases">
        <title>Microbes associate with the intestines of laboratory mice.</title>
        <authorList>
            <person name="Navarre W."/>
            <person name="Wong E."/>
            <person name="Huang K.C."/>
            <person name="Tropini C."/>
            <person name="Ng K."/>
            <person name="Yu B."/>
        </authorList>
    </citation>
    <scope>NUCLEOTIDE SEQUENCE [LARGE SCALE GENOMIC DNA]</scope>
    <source>
        <strain evidence="5 6">NM80_B27</strain>
    </source>
</reference>
<dbReference type="InterPro" id="IPR003593">
    <property type="entry name" value="AAA+_ATPase"/>
</dbReference>
<evidence type="ECO:0000256" key="1">
    <source>
        <dbReference type="ARBA" id="ARBA00008059"/>
    </source>
</evidence>
<dbReference type="GO" id="GO:0006260">
    <property type="term" value="P:DNA replication"/>
    <property type="evidence" value="ECO:0007669"/>
    <property type="project" value="TreeGrafter"/>
</dbReference>
<protein>
    <submittedName>
        <fullName evidence="5">ATP-binding protein</fullName>
    </submittedName>
</protein>
<evidence type="ECO:0000313" key="6">
    <source>
        <dbReference type="Proteomes" id="UP000308978"/>
    </source>
</evidence>
<keyword evidence="3 5" id="KW-0067">ATP-binding</keyword>
<evidence type="ECO:0000259" key="4">
    <source>
        <dbReference type="SMART" id="SM00382"/>
    </source>
</evidence>
<proteinExistence type="inferred from homology"/>
<dbReference type="InterPro" id="IPR002611">
    <property type="entry name" value="IstB_ATP-bd"/>
</dbReference>
<evidence type="ECO:0000256" key="3">
    <source>
        <dbReference type="ARBA" id="ARBA00022840"/>
    </source>
</evidence>
<comment type="caution">
    <text evidence="5">The sequence shown here is derived from an EMBL/GenBank/DDBJ whole genome shotgun (WGS) entry which is preliminary data.</text>
</comment>
<sequence length="249" mass="28043">MAPKPKGDVAAFRELARSMYFSNESCDWFCEEASAGQLRMACALIEHEQRVRERRKRERLFRKAAFPQLKSFDGYDFSQVSFPEGYGRDDLMSLDFIEHAQDFVFHGQTGRGKTHLAIAVGSAAVNAGKMVRFFGTAGLVLALLKANREEALDKYLADIEKSDLVIMDEFGYIPIDLEGARLLFQVISSCYERRSLILTTNIEFSKWGTVLGDEKLAAAAIDRIVHHGRLVEFGGESKRMGDSLMLGRR</sequence>
<keyword evidence="2" id="KW-0547">Nucleotide-binding</keyword>
<dbReference type="Gene3D" id="3.40.50.300">
    <property type="entry name" value="P-loop containing nucleotide triphosphate hydrolases"/>
    <property type="match status" value="1"/>
</dbReference>
<dbReference type="Proteomes" id="UP000308978">
    <property type="component" value="Unassembled WGS sequence"/>
</dbReference>
<dbReference type="PANTHER" id="PTHR30050">
    <property type="entry name" value="CHROMOSOMAL REPLICATION INITIATOR PROTEIN DNAA"/>
    <property type="match status" value="1"/>
</dbReference>
<dbReference type="PIRSF" id="PIRSF003073">
    <property type="entry name" value="DNAC_TnpB_IstB"/>
    <property type="match status" value="1"/>
</dbReference>
<organism evidence="5 6">
    <name type="scientific">Adlercreutzia caecimuris</name>
    <dbReference type="NCBI Taxonomy" id="671266"/>
    <lineage>
        <taxon>Bacteria</taxon>
        <taxon>Bacillati</taxon>
        <taxon>Actinomycetota</taxon>
        <taxon>Coriobacteriia</taxon>
        <taxon>Eggerthellales</taxon>
        <taxon>Eggerthellaceae</taxon>
        <taxon>Adlercreutzia</taxon>
    </lineage>
</organism>
<dbReference type="InterPro" id="IPR028350">
    <property type="entry name" value="DNAC/IstB-like"/>
</dbReference>
<accession>A0A4S4G3T2</accession>
<feature type="domain" description="AAA+ ATPase" evidence="4">
    <location>
        <begin position="99"/>
        <end position="231"/>
    </location>
</feature>
<dbReference type="RefSeq" id="WP_035021893.1">
    <property type="nucleotide sequence ID" value="NZ_SSTJ01000007.1"/>
</dbReference>
<dbReference type="AlphaFoldDB" id="A0A4S4G3T2"/>
<gene>
    <name evidence="5" type="ORF">E5986_07110</name>
</gene>
<dbReference type="PANTHER" id="PTHR30050:SF4">
    <property type="entry name" value="ATP-BINDING PROTEIN RV3427C IN INSERTION SEQUENCE-RELATED"/>
    <property type="match status" value="1"/>
</dbReference>
<dbReference type="InterPro" id="IPR027417">
    <property type="entry name" value="P-loop_NTPase"/>
</dbReference>
<dbReference type="Pfam" id="PF01695">
    <property type="entry name" value="IstB_IS21"/>
    <property type="match status" value="1"/>
</dbReference>
<dbReference type="EMBL" id="SSTJ01000007">
    <property type="protein sequence ID" value="THG37215.1"/>
    <property type="molecule type" value="Genomic_DNA"/>
</dbReference>
<evidence type="ECO:0000313" key="5">
    <source>
        <dbReference type="EMBL" id="THG37215.1"/>
    </source>
</evidence>
<name>A0A4S4G3T2_9ACTN</name>